<accession>A0ABD4ABA1</accession>
<name>A0ABD4ABA1_9BACI</name>
<organism evidence="1 2">
    <name type="scientific">Caldibacillus thermoamylovorans</name>
    <dbReference type="NCBI Taxonomy" id="35841"/>
    <lineage>
        <taxon>Bacteria</taxon>
        <taxon>Bacillati</taxon>
        <taxon>Bacillota</taxon>
        <taxon>Bacilli</taxon>
        <taxon>Bacillales</taxon>
        <taxon>Bacillaceae</taxon>
        <taxon>Caldibacillus</taxon>
    </lineage>
</organism>
<gene>
    <name evidence="1" type="ORF">B4167_1938</name>
</gene>
<sequence length="41" mass="4470">MYESPVDGHLPVERRPGNRHGVTCVVYESKGSAGKKARLTS</sequence>
<evidence type="ECO:0000313" key="1">
    <source>
        <dbReference type="EMBL" id="KIO73695.1"/>
    </source>
</evidence>
<dbReference type="EMBL" id="JXLU01000028">
    <property type="protein sequence ID" value="KIO73695.1"/>
    <property type="molecule type" value="Genomic_DNA"/>
</dbReference>
<protein>
    <submittedName>
        <fullName evidence="1">Uncharacterized protein</fullName>
    </submittedName>
</protein>
<evidence type="ECO:0000313" key="2">
    <source>
        <dbReference type="Proteomes" id="UP000032076"/>
    </source>
</evidence>
<dbReference type="AlphaFoldDB" id="A0ABD4ABA1"/>
<reference evidence="1 2" key="1">
    <citation type="submission" date="2015-01" db="EMBL/GenBank/DDBJ databases">
        <title>Draft Genome Sequences of Four Bacillus thermoamylovorans Strains, Isolated From Food Products.</title>
        <authorList>
            <person name="Krawcyk A.O."/>
            <person name="Berendsen E.M."/>
            <person name="Eijlander R.T."/>
            <person name="de Jong A."/>
            <person name="Wells-Bennik M."/>
            <person name="Kuipers O.P."/>
        </authorList>
    </citation>
    <scope>NUCLEOTIDE SEQUENCE [LARGE SCALE GENOMIC DNA]</scope>
    <source>
        <strain evidence="1 2">B4167</strain>
    </source>
</reference>
<comment type="caution">
    <text evidence="1">The sequence shown here is derived from an EMBL/GenBank/DDBJ whole genome shotgun (WGS) entry which is preliminary data.</text>
</comment>
<proteinExistence type="predicted"/>
<dbReference type="Proteomes" id="UP000032076">
    <property type="component" value="Unassembled WGS sequence"/>
</dbReference>